<dbReference type="InterPro" id="IPR012460">
    <property type="entry name" value="DUF1667"/>
</dbReference>
<dbReference type="Gene3D" id="3.10.530.10">
    <property type="entry name" value="CPE0013-like"/>
    <property type="match status" value="1"/>
</dbReference>
<comment type="caution">
    <text evidence="1">The sequence shown here is derived from an EMBL/GenBank/DDBJ whole genome shotgun (WGS) entry which is preliminary data.</text>
</comment>
<proteinExistence type="predicted"/>
<reference evidence="1 2" key="1">
    <citation type="submission" date="2018-06" db="EMBL/GenBank/DDBJ databases">
        <title>Noncontiguous genome sequence of Ruminococcaceae bacterium ASD2818.</title>
        <authorList>
            <person name="Chaplin A.V."/>
            <person name="Sokolova S.R."/>
            <person name="Kochetkova T.O."/>
            <person name="Goltsov A.Y."/>
            <person name="Trofimov D.Y."/>
            <person name="Efimov B.A."/>
        </authorList>
    </citation>
    <scope>NUCLEOTIDE SEQUENCE [LARGE SCALE GENOMIC DNA]</scope>
    <source>
        <strain evidence="1 2">ASD2818</strain>
    </source>
</reference>
<accession>A0A328UG73</accession>
<organism evidence="1 2">
    <name type="scientific">Hydrogeniiclostridium mannosilyticum</name>
    <dbReference type="NCBI Taxonomy" id="2764322"/>
    <lineage>
        <taxon>Bacteria</taxon>
        <taxon>Bacillati</taxon>
        <taxon>Bacillota</taxon>
        <taxon>Clostridia</taxon>
        <taxon>Eubacteriales</taxon>
        <taxon>Acutalibacteraceae</taxon>
        <taxon>Hydrogeniiclostridium</taxon>
    </lineage>
</organism>
<keyword evidence="2" id="KW-1185">Reference proteome</keyword>
<protein>
    <submittedName>
        <fullName evidence="1">Molybdopterin oxidoreductase</fullName>
    </submittedName>
</protein>
<sequence length="126" mass="13330">MRELICIVCPKGCHLQVDEENGCRVTGNACPRGAVYGREELLNPVRTVTTTMRVAGGMSPRAPVKTARPVPKDRVFEAMQAINAAVAKAPVAVGETLASNLLGLGIDVVATKAVARADGEERLSFE</sequence>
<dbReference type="PANTHER" id="PTHR39450:SF1">
    <property type="entry name" value="DUF1667 DOMAIN-CONTAINING PROTEIN"/>
    <property type="match status" value="1"/>
</dbReference>
<dbReference type="SUPFAM" id="SSF160148">
    <property type="entry name" value="CPE0013-like"/>
    <property type="match status" value="1"/>
</dbReference>
<dbReference type="EMBL" id="QLYR01000002">
    <property type="protein sequence ID" value="RAQ29782.1"/>
    <property type="molecule type" value="Genomic_DNA"/>
</dbReference>
<name>A0A328UG73_9FIRM</name>
<dbReference type="AlphaFoldDB" id="A0A328UG73"/>
<dbReference type="PANTHER" id="PTHR39450">
    <property type="entry name" value="MOLYBDOPTERIN OXIDOREDUCTASE, 4FE-4S CLUSTER-BINDING SUBUNIT"/>
    <property type="match status" value="1"/>
</dbReference>
<dbReference type="Pfam" id="PF07892">
    <property type="entry name" value="DUF1667"/>
    <property type="match status" value="1"/>
</dbReference>
<dbReference type="RefSeq" id="WP_112332211.1">
    <property type="nucleotide sequence ID" value="NZ_JADPHD010000005.1"/>
</dbReference>
<dbReference type="Proteomes" id="UP000249377">
    <property type="component" value="Unassembled WGS sequence"/>
</dbReference>
<evidence type="ECO:0000313" key="2">
    <source>
        <dbReference type="Proteomes" id="UP000249377"/>
    </source>
</evidence>
<dbReference type="InterPro" id="IPR036593">
    <property type="entry name" value="CPE0013-like_sf"/>
</dbReference>
<gene>
    <name evidence="1" type="ORF">DPQ25_05665</name>
</gene>
<evidence type="ECO:0000313" key="1">
    <source>
        <dbReference type="EMBL" id="RAQ29782.1"/>
    </source>
</evidence>